<evidence type="ECO:0000259" key="1">
    <source>
        <dbReference type="Pfam" id="PF00501"/>
    </source>
</evidence>
<dbReference type="SUPFAM" id="SSF56801">
    <property type="entry name" value="Acetyl-CoA synthetase-like"/>
    <property type="match status" value="1"/>
</dbReference>
<dbReference type="PANTHER" id="PTHR43767">
    <property type="entry name" value="LONG-CHAIN-FATTY-ACID--COA LIGASE"/>
    <property type="match status" value="1"/>
</dbReference>
<organism evidence="2 3">
    <name type="scientific">Microbacterium protaetiae</name>
    <dbReference type="NCBI Taxonomy" id="2509458"/>
    <lineage>
        <taxon>Bacteria</taxon>
        <taxon>Bacillati</taxon>
        <taxon>Actinomycetota</taxon>
        <taxon>Actinomycetes</taxon>
        <taxon>Micrococcales</taxon>
        <taxon>Microbacteriaceae</taxon>
        <taxon>Microbacterium</taxon>
    </lineage>
</organism>
<feature type="domain" description="AMP-dependent synthetase/ligase" evidence="1">
    <location>
        <begin position="14"/>
        <end position="115"/>
    </location>
</feature>
<dbReference type="InterPro" id="IPR000873">
    <property type="entry name" value="AMP-dep_synth/lig_dom"/>
</dbReference>
<name>A0A4P6EGH4_9MICO</name>
<dbReference type="InterPro" id="IPR050237">
    <property type="entry name" value="ATP-dep_AMP-bd_enzyme"/>
</dbReference>
<dbReference type="RefSeq" id="WP_129386286.1">
    <property type="nucleotide sequence ID" value="NZ_CP035494.1"/>
</dbReference>
<dbReference type="Pfam" id="PF00501">
    <property type="entry name" value="AMP-binding"/>
    <property type="match status" value="1"/>
</dbReference>
<dbReference type="PANTHER" id="PTHR43767:SF1">
    <property type="entry name" value="NONRIBOSOMAL PEPTIDE SYNTHASE PES1 (EUROFUNG)-RELATED"/>
    <property type="match status" value="1"/>
</dbReference>
<proteinExistence type="predicted"/>
<reference evidence="2 3" key="1">
    <citation type="submission" date="2019-01" db="EMBL/GenBank/DDBJ databases">
        <title>Genome sequencing of strain DFW100M-13.</title>
        <authorList>
            <person name="Heo J."/>
            <person name="Kim S.-J."/>
            <person name="Kim J.-S."/>
            <person name="Hong S.-B."/>
            <person name="Kwon S.-W."/>
        </authorList>
    </citation>
    <scope>NUCLEOTIDE SEQUENCE [LARGE SCALE GENOMIC DNA]</scope>
    <source>
        <strain evidence="2 3">DFW100M-13</strain>
    </source>
</reference>
<accession>A0A4P6EGH4</accession>
<sequence length="210" mass="22694">MNPRADSVDGVLRGSAARHPDRTALTFEERALTYRELDDAVSRAAAWLLDRGARKGDRVAAYGTNSDAYLIGFLACARAGLVHVPINYALCGGELRYLLELSGARIVLVDPALAAASAPVCAVIPSGEAEARAFTGTYRYAPDSLQGFVTRLQDVTHFADSQDVYAGLRLDYNNSQFHSILDGVLKEQPTGGPVWMRVTDAWRHVDGTAP</sequence>
<dbReference type="AlphaFoldDB" id="A0A4P6EGH4"/>
<gene>
    <name evidence="2" type="ORF">ET475_04140</name>
</gene>
<dbReference type="Proteomes" id="UP000293995">
    <property type="component" value="Chromosome"/>
</dbReference>
<dbReference type="InterPro" id="IPR042099">
    <property type="entry name" value="ANL_N_sf"/>
</dbReference>
<evidence type="ECO:0000313" key="2">
    <source>
        <dbReference type="EMBL" id="QAY59257.1"/>
    </source>
</evidence>
<dbReference type="OrthoDB" id="9803968at2"/>
<dbReference type="EMBL" id="CP035494">
    <property type="protein sequence ID" value="QAY59257.1"/>
    <property type="molecule type" value="Genomic_DNA"/>
</dbReference>
<protein>
    <recommendedName>
        <fullName evidence="1">AMP-dependent synthetase/ligase domain-containing protein</fullName>
    </recommendedName>
</protein>
<keyword evidence="3" id="KW-1185">Reference proteome</keyword>
<dbReference type="KEGG" id="mprt:ET475_04140"/>
<evidence type="ECO:0000313" key="3">
    <source>
        <dbReference type="Proteomes" id="UP000293995"/>
    </source>
</evidence>
<dbReference type="Gene3D" id="3.40.50.12780">
    <property type="entry name" value="N-terminal domain of ligase-like"/>
    <property type="match status" value="1"/>
</dbReference>